<evidence type="ECO:0000313" key="2">
    <source>
        <dbReference type="EMBL" id="KOM47631.1"/>
    </source>
</evidence>
<dbReference type="EMBL" id="CM003377">
    <property type="protein sequence ID" value="KOM47631.1"/>
    <property type="molecule type" value="Genomic_DNA"/>
</dbReference>
<name>A0A0L9UY57_PHAAN</name>
<dbReference type="AlphaFoldDB" id="A0A0L9UY57"/>
<evidence type="ECO:0000313" key="3">
    <source>
        <dbReference type="Proteomes" id="UP000053144"/>
    </source>
</evidence>
<reference evidence="3" key="1">
    <citation type="journal article" date="2015" name="Proc. Natl. Acad. Sci. U.S.A.">
        <title>Genome sequencing of adzuki bean (Vigna angularis) provides insight into high starch and low fat accumulation and domestication.</title>
        <authorList>
            <person name="Yang K."/>
            <person name="Tian Z."/>
            <person name="Chen C."/>
            <person name="Luo L."/>
            <person name="Zhao B."/>
            <person name="Wang Z."/>
            <person name="Yu L."/>
            <person name="Li Y."/>
            <person name="Sun Y."/>
            <person name="Li W."/>
            <person name="Chen Y."/>
            <person name="Li Y."/>
            <person name="Zhang Y."/>
            <person name="Ai D."/>
            <person name="Zhao J."/>
            <person name="Shang C."/>
            <person name="Ma Y."/>
            <person name="Wu B."/>
            <person name="Wang M."/>
            <person name="Gao L."/>
            <person name="Sun D."/>
            <person name="Zhang P."/>
            <person name="Guo F."/>
            <person name="Wang W."/>
            <person name="Li Y."/>
            <person name="Wang J."/>
            <person name="Varshney R.K."/>
            <person name="Wang J."/>
            <person name="Ling H.Q."/>
            <person name="Wan P."/>
        </authorList>
    </citation>
    <scope>NUCLEOTIDE SEQUENCE</scope>
    <source>
        <strain evidence="3">cv. Jingnong 6</strain>
    </source>
</reference>
<evidence type="ECO:0000259" key="1">
    <source>
        <dbReference type="Pfam" id="PF20167"/>
    </source>
</evidence>
<sequence length="447" mass="51585">MAEPSRRRRRRTSEVSESNIRRRDATIEAWLSDEQDQHSFSTFWKERKLIKQKFIDLSWYTYYNFSFPNLIIEQGVQHIMELRGRYYLDLVRRFYFNLKVCDEVFQTRVKGVDIVLDNEIWTNVAKVPVLENSQIISSDFPHFNKIMVYQSFLRNTRLFLAGGLKMEERLLHYLIVWLLSPRGSNHAQCSETDLIIMHAITQSIPLNWPHLIQTIMLKAKRLDVAPLPYPLLVSQICEYKGVDITNEHYENVLPGHKVGDNSLRQMGFIQQGLSYIHPEDAIGEQESEDDDANIPMPNPTNVAGPSQIHEEYSLESISRQMIEMTRLQNEMMNIQNTRHEEISKETLSVELVKYCYGDRGITGSSLVCLRKCSEEEVILREVFGGSVSSFVKIQRRCCLISCGIKIAALTVLKLKKGSTGSQLLSSQHSAFFLQSIGHDFLDPMALN</sequence>
<dbReference type="Gramene" id="KOM47631">
    <property type="protein sequence ID" value="KOM47631"/>
    <property type="gene ID" value="LR48_Vigan07g133500"/>
</dbReference>
<dbReference type="Pfam" id="PF20167">
    <property type="entry name" value="Transposase_32"/>
    <property type="match status" value="1"/>
</dbReference>
<dbReference type="Proteomes" id="UP000053144">
    <property type="component" value="Chromosome 7"/>
</dbReference>
<protein>
    <recommendedName>
        <fullName evidence="1">Putative plant transposon protein domain-containing protein</fullName>
    </recommendedName>
</protein>
<gene>
    <name evidence="2" type="ORF">LR48_Vigan07g133500</name>
</gene>
<accession>A0A0L9UY57</accession>
<proteinExistence type="predicted"/>
<feature type="domain" description="Putative plant transposon protein" evidence="1">
    <location>
        <begin position="75"/>
        <end position="243"/>
    </location>
</feature>
<dbReference type="InterPro" id="IPR046796">
    <property type="entry name" value="Transposase_32_dom"/>
</dbReference>
<organism evidence="2 3">
    <name type="scientific">Phaseolus angularis</name>
    <name type="common">Azuki bean</name>
    <name type="synonym">Vigna angularis</name>
    <dbReference type="NCBI Taxonomy" id="3914"/>
    <lineage>
        <taxon>Eukaryota</taxon>
        <taxon>Viridiplantae</taxon>
        <taxon>Streptophyta</taxon>
        <taxon>Embryophyta</taxon>
        <taxon>Tracheophyta</taxon>
        <taxon>Spermatophyta</taxon>
        <taxon>Magnoliopsida</taxon>
        <taxon>eudicotyledons</taxon>
        <taxon>Gunneridae</taxon>
        <taxon>Pentapetalae</taxon>
        <taxon>rosids</taxon>
        <taxon>fabids</taxon>
        <taxon>Fabales</taxon>
        <taxon>Fabaceae</taxon>
        <taxon>Papilionoideae</taxon>
        <taxon>50 kb inversion clade</taxon>
        <taxon>NPAAA clade</taxon>
        <taxon>indigoferoid/millettioid clade</taxon>
        <taxon>Phaseoleae</taxon>
        <taxon>Vigna</taxon>
    </lineage>
</organism>